<dbReference type="InterPro" id="IPR016047">
    <property type="entry name" value="M23ase_b-sheet_dom"/>
</dbReference>
<proteinExistence type="predicted"/>
<dbReference type="EMBL" id="LZTJ01000001">
    <property type="protein sequence ID" value="OBP84044.1"/>
    <property type="molecule type" value="Genomic_DNA"/>
</dbReference>
<keyword evidence="6" id="KW-0482">Metalloprotease</keyword>
<dbReference type="InterPro" id="IPR011055">
    <property type="entry name" value="Dup_hybrid_motif"/>
</dbReference>
<protein>
    <submittedName>
        <fullName evidence="9">Peptidase M24</fullName>
    </submittedName>
</protein>
<dbReference type="SUPFAM" id="SSF51261">
    <property type="entry name" value="Duplicated hybrid motif"/>
    <property type="match status" value="1"/>
</dbReference>
<dbReference type="AlphaFoldDB" id="A0A1A5IQ93"/>
<dbReference type="RefSeq" id="WP_032933800.1">
    <property type="nucleotide sequence ID" value="NZ_LZTH01000001.1"/>
</dbReference>
<dbReference type="PANTHER" id="PTHR21666">
    <property type="entry name" value="PEPTIDASE-RELATED"/>
    <property type="match status" value="1"/>
</dbReference>
<feature type="domain" description="M23ase beta-sheet core" evidence="8">
    <location>
        <begin position="512"/>
        <end position="608"/>
    </location>
</feature>
<dbReference type="CDD" id="cd12797">
    <property type="entry name" value="M23_peptidase"/>
    <property type="match status" value="1"/>
</dbReference>
<keyword evidence="4" id="KW-0378">Hydrolase</keyword>
<evidence type="ECO:0000256" key="5">
    <source>
        <dbReference type="ARBA" id="ARBA00022833"/>
    </source>
</evidence>
<evidence type="ECO:0000256" key="6">
    <source>
        <dbReference type="ARBA" id="ARBA00023049"/>
    </source>
</evidence>
<feature type="transmembrane region" description="Helical" evidence="7">
    <location>
        <begin position="35"/>
        <end position="58"/>
    </location>
</feature>
<organism evidence="9 10">
    <name type="scientific">Rhizobium loti</name>
    <name type="common">Mesorhizobium loti</name>
    <dbReference type="NCBI Taxonomy" id="381"/>
    <lineage>
        <taxon>Bacteria</taxon>
        <taxon>Pseudomonadati</taxon>
        <taxon>Pseudomonadota</taxon>
        <taxon>Alphaproteobacteria</taxon>
        <taxon>Hyphomicrobiales</taxon>
        <taxon>Phyllobacteriaceae</taxon>
        <taxon>Mesorhizobium</taxon>
    </lineage>
</organism>
<dbReference type="GeneID" id="66681905"/>
<evidence type="ECO:0000256" key="7">
    <source>
        <dbReference type="SAM" id="Phobius"/>
    </source>
</evidence>
<comment type="cofactor">
    <cofactor evidence="1">
        <name>Zn(2+)</name>
        <dbReference type="ChEBI" id="CHEBI:29105"/>
    </cofactor>
</comment>
<sequence length="656" mass="70576">MPDTEDVIAELGNEPPLIADGRSGPPDRREVSARWLSGTFLTGVTSSVLMGVALFAALDGRQQLATPPEIAELIGLASNGDSGEVAKTTRLVAPRQIAKAKDRRRMEVSMATKVGDRDVIHTMPFVQIKMALAASHTTSRPYPPFDPMQVFGDDGDDAPAQPATASAASGQIYGAKVESEMSLKTVDFPIETASFDEKSDLSADEVEKVVREAGTDLSDGAVQVASLHYVDPQRFGEAFAESMAGSYDVKIVPENVSVSPRAATDDQAPAFAEEIIPFTKDTDLTEAFADSGYTGDDATGMAEAIAKLLNAPTLKAGTVLRVGLEVHGDAAKVVRTSVYDKTTHIVTIALDDRGQYVPAQEPEPNPELLTAFDDSSAPVVVRGNLPNVYDGIYRAAYSYGMSKKMTQRLIKLLASGVDFQSRLNPSDRLEVLFSQPDGDDQTSDDSELLYVSATFGGTTRNFYRFQMQDGSTDYFDEDGSSAQQFLLRNPLPNGRFTSGFGARKHPILGYVRMHTGTDWAAPIGSPIIAAGNGVVEKAGWAGGYGKQIILRHANGYETSYNHQSAFAKGIAPGVRVRQGQVIGYLGQTGLSTGPHLHYELIVNGTKVDSMRVRLPVGKVLKGDDLVAFKRERERIDDLLKQEDSNSLKVASAKIDG</sequence>
<keyword evidence="3" id="KW-0479">Metal-binding</keyword>
<keyword evidence="5" id="KW-0862">Zinc</keyword>
<dbReference type="Pfam" id="PF01551">
    <property type="entry name" value="Peptidase_M23"/>
    <property type="match status" value="1"/>
</dbReference>
<dbReference type="Proteomes" id="UP000093748">
    <property type="component" value="Unassembled WGS sequence"/>
</dbReference>
<dbReference type="Gene3D" id="3.10.450.350">
    <property type="match status" value="1"/>
</dbReference>
<dbReference type="GO" id="GO:0046872">
    <property type="term" value="F:metal ion binding"/>
    <property type="evidence" value="ECO:0007669"/>
    <property type="project" value="UniProtKB-KW"/>
</dbReference>
<evidence type="ECO:0000313" key="10">
    <source>
        <dbReference type="Proteomes" id="UP000093748"/>
    </source>
</evidence>
<dbReference type="Gene3D" id="2.70.70.10">
    <property type="entry name" value="Glucose Permease (Domain IIA)"/>
    <property type="match status" value="1"/>
</dbReference>
<evidence type="ECO:0000313" key="9">
    <source>
        <dbReference type="EMBL" id="OBP84044.1"/>
    </source>
</evidence>
<evidence type="ECO:0000259" key="8">
    <source>
        <dbReference type="Pfam" id="PF01551"/>
    </source>
</evidence>
<dbReference type="GO" id="GO:0004222">
    <property type="term" value="F:metalloendopeptidase activity"/>
    <property type="evidence" value="ECO:0007669"/>
    <property type="project" value="TreeGrafter"/>
</dbReference>
<evidence type="ECO:0000256" key="1">
    <source>
        <dbReference type="ARBA" id="ARBA00001947"/>
    </source>
</evidence>
<evidence type="ECO:0000256" key="4">
    <source>
        <dbReference type="ARBA" id="ARBA00022801"/>
    </source>
</evidence>
<dbReference type="PANTHER" id="PTHR21666:SF288">
    <property type="entry name" value="CELL DIVISION PROTEIN YTFB"/>
    <property type="match status" value="1"/>
</dbReference>
<keyword evidence="2" id="KW-0645">Protease</keyword>
<evidence type="ECO:0000256" key="2">
    <source>
        <dbReference type="ARBA" id="ARBA00022670"/>
    </source>
</evidence>
<reference evidence="10" key="1">
    <citation type="submission" date="2016-06" db="EMBL/GenBank/DDBJ databases">
        <title>NZP2037 Pacbio-Illumina hybrid assembly.</title>
        <authorList>
            <person name="Ramsay J.P."/>
        </authorList>
    </citation>
    <scope>NUCLEOTIDE SEQUENCE [LARGE SCALE GENOMIC DNA]</scope>
    <source>
        <strain evidence="10">R7ANS::ICEMlSym2042</strain>
    </source>
</reference>
<keyword evidence="7" id="KW-0472">Membrane</keyword>
<comment type="caution">
    <text evidence="9">The sequence shown here is derived from an EMBL/GenBank/DDBJ whole genome shotgun (WGS) entry which is preliminary data.</text>
</comment>
<dbReference type="GO" id="GO:0006508">
    <property type="term" value="P:proteolysis"/>
    <property type="evidence" value="ECO:0007669"/>
    <property type="project" value="UniProtKB-KW"/>
</dbReference>
<keyword evidence="7" id="KW-1133">Transmembrane helix</keyword>
<gene>
    <name evidence="9" type="ORF">BAE39_08575</name>
</gene>
<name>A0A1A5IQ93_RHILI</name>
<keyword evidence="7" id="KW-0812">Transmembrane</keyword>
<evidence type="ECO:0000256" key="3">
    <source>
        <dbReference type="ARBA" id="ARBA00022723"/>
    </source>
</evidence>
<accession>A0A1A5IQ93</accession>
<dbReference type="InterPro" id="IPR050570">
    <property type="entry name" value="Cell_wall_metabolism_enzyme"/>
</dbReference>